<dbReference type="SUPFAM" id="SSF50630">
    <property type="entry name" value="Acid proteases"/>
    <property type="match status" value="1"/>
</dbReference>
<evidence type="ECO:0000259" key="6">
    <source>
        <dbReference type="PROSITE" id="PS51767"/>
    </source>
</evidence>
<keyword evidence="4" id="KW-0378">Hydrolase</keyword>
<evidence type="ECO:0000256" key="4">
    <source>
        <dbReference type="RuleBase" id="RU000454"/>
    </source>
</evidence>
<reference evidence="7 8" key="1">
    <citation type="journal article" date="2012" name="New Phytol.">
        <title>Insight into trade-off between wood decay and parasitism from the genome of a fungal forest pathogen.</title>
        <authorList>
            <person name="Olson A."/>
            <person name="Aerts A."/>
            <person name="Asiegbu F."/>
            <person name="Belbahri L."/>
            <person name="Bouzid O."/>
            <person name="Broberg A."/>
            <person name="Canback B."/>
            <person name="Coutinho P.M."/>
            <person name="Cullen D."/>
            <person name="Dalman K."/>
            <person name="Deflorio G."/>
            <person name="van Diepen L.T."/>
            <person name="Dunand C."/>
            <person name="Duplessis S."/>
            <person name="Durling M."/>
            <person name="Gonthier P."/>
            <person name="Grimwood J."/>
            <person name="Fossdal C.G."/>
            <person name="Hansson D."/>
            <person name="Henrissat B."/>
            <person name="Hietala A."/>
            <person name="Himmelstrand K."/>
            <person name="Hoffmeister D."/>
            <person name="Hogberg N."/>
            <person name="James T.Y."/>
            <person name="Karlsson M."/>
            <person name="Kohler A."/>
            <person name="Kues U."/>
            <person name="Lee Y.H."/>
            <person name="Lin Y.C."/>
            <person name="Lind M."/>
            <person name="Lindquist E."/>
            <person name="Lombard V."/>
            <person name="Lucas S."/>
            <person name="Lunden K."/>
            <person name="Morin E."/>
            <person name="Murat C."/>
            <person name="Park J."/>
            <person name="Raffaello T."/>
            <person name="Rouze P."/>
            <person name="Salamov A."/>
            <person name="Schmutz J."/>
            <person name="Solheim H."/>
            <person name="Stahlberg J."/>
            <person name="Velez H."/>
            <person name="de Vries R.P."/>
            <person name="Wiebenga A."/>
            <person name="Woodward S."/>
            <person name="Yakovlev I."/>
            <person name="Garbelotto M."/>
            <person name="Martin F."/>
            <person name="Grigoriev I.V."/>
            <person name="Stenlid J."/>
        </authorList>
    </citation>
    <scope>NUCLEOTIDE SEQUENCE [LARGE SCALE GENOMIC DNA]</scope>
    <source>
        <strain evidence="7 8">TC 32-1</strain>
    </source>
</reference>
<sequence length="389" mass="40563">MRLLFAVVVSTLSLIASASPVFRVGITVPLTRHVRFANGNGVSNMTLLHSHLAAVQGKLRRGFEAFKQNTGTQHPSDNGHLHKRATGADKLTDNEGALWQGGISVGNPAKDFTGSSDLFLPGTDCTVNCEGHTLYDPDASSESSDTDTPFSLAFGDESTVQGTVFRDTGTIAGLTANKQAINDANRFSAGFAIDELPPDGLLGMAFPQISVFGENPFFQTLVAQGTVTAPEFAFKLATSGSELFSGGVNDNLFTGSFTELPVTTAGFWEVDLDSVNANGDTAVTGLSAIIDTGTTLIVGDADTVAQFYASVPAPCASVPNVSLTFGGTDFPMSADTFNLGPLSARSSQCVGGIAAADLGPFWVVGDIFLQNVYTSFDVGNTRVAFATLS</sequence>
<dbReference type="GO" id="GO:0006508">
    <property type="term" value="P:proteolysis"/>
    <property type="evidence" value="ECO:0007669"/>
    <property type="project" value="UniProtKB-KW"/>
</dbReference>
<keyword evidence="8" id="KW-1185">Reference proteome</keyword>
<dbReference type="Pfam" id="PF00026">
    <property type="entry name" value="Asp"/>
    <property type="match status" value="1"/>
</dbReference>
<dbReference type="InterPro" id="IPR033121">
    <property type="entry name" value="PEPTIDASE_A1"/>
</dbReference>
<dbReference type="PANTHER" id="PTHR47966">
    <property type="entry name" value="BETA-SITE APP-CLEAVING ENZYME, ISOFORM A-RELATED"/>
    <property type="match status" value="1"/>
</dbReference>
<dbReference type="GeneID" id="20666845"/>
<organism evidence="7 8">
    <name type="scientific">Heterobasidion irregulare (strain TC 32-1)</name>
    <dbReference type="NCBI Taxonomy" id="747525"/>
    <lineage>
        <taxon>Eukaryota</taxon>
        <taxon>Fungi</taxon>
        <taxon>Dikarya</taxon>
        <taxon>Basidiomycota</taxon>
        <taxon>Agaricomycotina</taxon>
        <taxon>Agaricomycetes</taxon>
        <taxon>Russulales</taxon>
        <taxon>Bondarzewiaceae</taxon>
        <taxon>Heterobasidion</taxon>
        <taxon>Heterobasidion annosum species complex</taxon>
    </lineage>
</organism>
<evidence type="ECO:0000313" key="8">
    <source>
        <dbReference type="Proteomes" id="UP000030671"/>
    </source>
</evidence>
<dbReference type="Proteomes" id="UP000030671">
    <property type="component" value="Unassembled WGS sequence"/>
</dbReference>
<dbReference type="CDD" id="cd05471">
    <property type="entry name" value="pepsin_like"/>
    <property type="match status" value="1"/>
</dbReference>
<feature type="disulfide bond" evidence="3">
    <location>
        <begin position="125"/>
        <end position="129"/>
    </location>
</feature>
<dbReference type="GO" id="GO:0004190">
    <property type="term" value="F:aspartic-type endopeptidase activity"/>
    <property type="evidence" value="ECO:0007669"/>
    <property type="project" value="UniProtKB-KW"/>
</dbReference>
<dbReference type="InterPro" id="IPR001969">
    <property type="entry name" value="Aspartic_peptidase_AS"/>
</dbReference>
<proteinExistence type="inferred from homology"/>
<comment type="similarity">
    <text evidence="1 4">Belongs to the peptidase A1 family.</text>
</comment>
<keyword evidence="5" id="KW-0732">Signal</keyword>
<dbReference type="Gene3D" id="2.40.70.10">
    <property type="entry name" value="Acid Proteases"/>
    <property type="match status" value="2"/>
</dbReference>
<evidence type="ECO:0000256" key="1">
    <source>
        <dbReference type="ARBA" id="ARBA00007447"/>
    </source>
</evidence>
<feature type="signal peptide" evidence="5">
    <location>
        <begin position="1"/>
        <end position="18"/>
    </location>
</feature>
<dbReference type="InterPro" id="IPR034164">
    <property type="entry name" value="Pepsin-like_dom"/>
</dbReference>
<dbReference type="eggNOG" id="KOG1339">
    <property type="taxonomic scope" value="Eukaryota"/>
</dbReference>
<dbReference type="InterPro" id="IPR021109">
    <property type="entry name" value="Peptidase_aspartic_dom_sf"/>
</dbReference>
<dbReference type="EMBL" id="KI925456">
    <property type="protein sequence ID" value="ETW84284.1"/>
    <property type="molecule type" value="Genomic_DNA"/>
</dbReference>
<feature type="domain" description="Peptidase A1" evidence="6">
    <location>
        <begin position="94"/>
        <end position="386"/>
    </location>
</feature>
<accession>W4KEZ6</accession>
<evidence type="ECO:0000256" key="2">
    <source>
        <dbReference type="ARBA" id="ARBA00022750"/>
    </source>
</evidence>
<keyword evidence="2 4" id="KW-0064">Aspartyl protease</keyword>
<keyword evidence="4" id="KW-0645">Protease</keyword>
<dbReference type="PROSITE" id="PS51767">
    <property type="entry name" value="PEPTIDASE_A1"/>
    <property type="match status" value="1"/>
</dbReference>
<feature type="chain" id="PRO_5004844198" evidence="5">
    <location>
        <begin position="19"/>
        <end position="389"/>
    </location>
</feature>
<dbReference type="FunCoup" id="W4KEZ6">
    <property type="interactions" value="40"/>
</dbReference>
<dbReference type="OrthoDB" id="15189at2759"/>
<dbReference type="KEGG" id="hir:HETIRDRAFT_123912"/>
<dbReference type="PANTHER" id="PTHR47966:SF57">
    <property type="entry name" value="PEPTIDASE A1 DOMAIN-CONTAINING PROTEIN"/>
    <property type="match status" value="1"/>
</dbReference>
<name>W4KEZ6_HETIT</name>
<dbReference type="PROSITE" id="PS00141">
    <property type="entry name" value="ASP_PROTEASE"/>
    <property type="match status" value="1"/>
</dbReference>
<dbReference type="PRINTS" id="PR00792">
    <property type="entry name" value="PEPSIN"/>
</dbReference>
<evidence type="ECO:0000256" key="5">
    <source>
        <dbReference type="SAM" id="SignalP"/>
    </source>
</evidence>
<dbReference type="InterPro" id="IPR001461">
    <property type="entry name" value="Aspartic_peptidase_A1"/>
</dbReference>
<keyword evidence="3" id="KW-1015">Disulfide bond</keyword>
<dbReference type="InParanoid" id="W4KEZ6"/>
<evidence type="ECO:0000256" key="3">
    <source>
        <dbReference type="PIRSR" id="PIRSR601461-2"/>
    </source>
</evidence>
<evidence type="ECO:0000313" key="7">
    <source>
        <dbReference type="EMBL" id="ETW84284.1"/>
    </source>
</evidence>
<dbReference type="HOGENOM" id="CLU_013253_1_4_1"/>
<protein>
    <submittedName>
        <fullName evidence="7">Aspartic peptidase</fullName>
    </submittedName>
</protein>
<gene>
    <name evidence="7" type="ORF">HETIRDRAFT_123912</name>
</gene>
<dbReference type="RefSeq" id="XP_009543969.1">
    <property type="nucleotide sequence ID" value="XM_009545674.1"/>
</dbReference>
<dbReference type="AlphaFoldDB" id="W4KEZ6"/>